<gene>
    <name evidence="1" type="ORF">SAMN05216197_12374</name>
</gene>
<reference evidence="1 2" key="1">
    <citation type="submission" date="2016-10" db="EMBL/GenBank/DDBJ databases">
        <authorList>
            <person name="de Groot N.N."/>
        </authorList>
    </citation>
    <scope>NUCLEOTIDE SEQUENCE [LARGE SCALE GENOMIC DNA]</scope>
    <source>
        <strain evidence="1 2">DSM 11363</strain>
    </source>
</reference>
<dbReference type="Proteomes" id="UP000182332">
    <property type="component" value="Unassembled WGS sequence"/>
</dbReference>
<evidence type="ECO:0000313" key="1">
    <source>
        <dbReference type="EMBL" id="SET74915.1"/>
    </source>
</evidence>
<organism evidence="1 2">
    <name type="scientific">Pseudomonas graminis</name>
    <dbReference type="NCBI Taxonomy" id="158627"/>
    <lineage>
        <taxon>Bacteria</taxon>
        <taxon>Pseudomonadati</taxon>
        <taxon>Pseudomonadota</taxon>
        <taxon>Gammaproteobacteria</taxon>
        <taxon>Pseudomonadales</taxon>
        <taxon>Pseudomonadaceae</taxon>
        <taxon>Pseudomonas</taxon>
    </lineage>
</organism>
<feature type="non-terminal residue" evidence="1">
    <location>
        <position position="1"/>
    </location>
</feature>
<name>A0A1I0GWT0_9PSED</name>
<accession>A0A1I0GWT0</accession>
<sequence>GEVTRSVTGCIPTQSEGTIKAIKINSFPAEAGPKR</sequence>
<proteinExistence type="predicted"/>
<dbReference type="EMBL" id="FOHW01000023">
    <property type="protein sequence ID" value="SET74915.1"/>
    <property type="molecule type" value="Genomic_DNA"/>
</dbReference>
<protein>
    <submittedName>
        <fullName evidence="1">Uncharacterized protein</fullName>
    </submittedName>
</protein>
<dbReference type="AlphaFoldDB" id="A0A1I0GWT0"/>
<evidence type="ECO:0000313" key="2">
    <source>
        <dbReference type="Proteomes" id="UP000182332"/>
    </source>
</evidence>